<reference evidence="2 3" key="1">
    <citation type="journal article" date="2010" name="ChemBioChem">
        <title>Cloning and characterization of the biosynthetic gene cluster of 16-membered macrolide antibiotic FD-891: involvement of a dual functional cytochrome P450 monooxygenase catalyzing epoxidation and hydroxylation.</title>
        <authorList>
            <person name="Kudo F."/>
            <person name="Motegi A."/>
            <person name="Mizoue K."/>
            <person name="Eguchi T."/>
        </authorList>
    </citation>
    <scope>NUCLEOTIDE SEQUENCE [LARGE SCALE GENOMIC DNA]</scope>
    <source>
        <strain evidence="2 3">A-8890</strain>
    </source>
</reference>
<protein>
    <submittedName>
        <fullName evidence="2">Uncharacterized protein</fullName>
    </submittedName>
</protein>
<feature type="region of interest" description="Disordered" evidence="1">
    <location>
        <begin position="1"/>
        <end position="23"/>
    </location>
</feature>
<sequence>MPTAMGEGVMHGTGTDPPVDGAGPLVRLASYQTSAARRRLGTARLTRWLRARGVRSPEELAKKVVEAAERQHTSDPGEAVIAQLARTLAQDVETLNKKLERNDRVQTLGPDLGRGR</sequence>
<dbReference type="RefSeq" id="WP_286247164.1">
    <property type="nucleotide sequence ID" value="NZ_AP018448.1"/>
</dbReference>
<proteinExistence type="predicted"/>
<organism evidence="2 3">
    <name type="scientific">Streptomyces graminofaciens</name>
    <dbReference type="NCBI Taxonomy" id="68212"/>
    <lineage>
        <taxon>Bacteria</taxon>
        <taxon>Bacillati</taxon>
        <taxon>Actinomycetota</taxon>
        <taxon>Actinomycetes</taxon>
        <taxon>Kitasatosporales</taxon>
        <taxon>Streptomycetaceae</taxon>
        <taxon>Streptomyces</taxon>
    </lineage>
</organism>
<name>A0ABN5V7K7_9ACTN</name>
<dbReference type="Proteomes" id="UP001321542">
    <property type="component" value="Chromosome"/>
</dbReference>
<dbReference type="EMBL" id="AP018448">
    <property type="protein sequence ID" value="BBC29189.1"/>
    <property type="molecule type" value="Genomic_DNA"/>
</dbReference>
<gene>
    <name evidence="2" type="ORF">SGFS_004800</name>
</gene>
<evidence type="ECO:0000313" key="2">
    <source>
        <dbReference type="EMBL" id="BBC29189.1"/>
    </source>
</evidence>
<evidence type="ECO:0000256" key="1">
    <source>
        <dbReference type="SAM" id="MobiDB-lite"/>
    </source>
</evidence>
<keyword evidence="3" id="KW-1185">Reference proteome</keyword>
<accession>A0ABN5V7K7</accession>
<evidence type="ECO:0000313" key="3">
    <source>
        <dbReference type="Proteomes" id="UP001321542"/>
    </source>
</evidence>
<reference evidence="2 3" key="2">
    <citation type="journal article" date="2023" name="ChemBioChem">
        <title>Acyltransferase Domain Exchange between Two Independent Type I Polyketide Synthases in the Same Producer Strain of Macrolide Antibiotics.</title>
        <authorList>
            <person name="Kudo F."/>
            <person name="Kishikawa K."/>
            <person name="Tsuboi K."/>
            <person name="Kido T."/>
            <person name="Usui T."/>
            <person name="Hashimoto J."/>
            <person name="Shin-Ya K."/>
            <person name="Miyanaga A."/>
            <person name="Eguchi T."/>
        </authorList>
    </citation>
    <scope>NUCLEOTIDE SEQUENCE [LARGE SCALE GENOMIC DNA]</scope>
    <source>
        <strain evidence="2 3">A-8890</strain>
    </source>
</reference>